<evidence type="ECO:0000313" key="2">
    <source>
        <dbReference type="EMBL" id="KZP01542.1"/>
    </source>
</evidence>
<evidence type="ECO:0000313" key="3">
    <source>
        <dbReference type="Proteomes" id="UP000076738"/>
    </source>
</evidence>
<organism evidence="2 3">
    <name type="scientific">Calocera viscosa (strain TUFC12733)</name>
    <dbReference type="NCBI Taxonomy" id="1330018"/>
    <lineage>
        <taxon>Eukaryota</taxon>
        <taxon>Fungi</taxon>
        <taxon>Dikarya</taxon>
        <taxon>Basidiomycota</taxon>
        <taxon>Agaricomycotina</taxon>
        <taxon>Dacrymycetes</taxon>
        <taxon>Dacrymycetales</taxon>
        <taxon>Dacrymycetaceae</taxon>
        <taxon>Calocera</taxon>
    </lineage>
</organism>
<gene>
    <name evidence="2" type="ORF">CALVIDRAFT_559355</name>
</gene>
<dbReference type="Pfam" id="PF07103">
    <property type="entry name" value="DUF1365"/>
    <property type="match status" value="1"/>
</dbReference>
<name>A0A167S3B3_CALVF</name>
<accession>A0A167S3B3</accession>
<feature type="region of interest" description="Disordered" evidence="1">
    <location>
        <begin position="524"/>
        <end position="548"/>
    </location>
</feature>
<proteinExistence type="predicted"/>
<dbReference type="EMBL" id="KV417266">
    <property type="protein sequence ID" value="KZP01542.1"/>
    <property type="molecule type" value="Genomic_DNA"/>
</dbReference>
<reference evidence="2 3" key="1">
    <citation type="journal article" date="2016" name="Mol. Biol. Evol.">
        <title>Comparative Genomics of Early-Diverging Mushroom-Forming Fungi Provides Insights into the Origins of Lignocellulose Decay Capabilities.</title>
        <authorList>
            <person name="Nagy L.G."/>
            <person name="Riley R."/>
            <person name="Tritt A."/>
            <person name="Adam C."/>
            <person name="Daum C."/>
            <person name="Floudas D."/>
            <person name="Sun H."/>
            <person name="Yadav J.S."/>
            <person name="Pangilinan J."/>
            <person name="Larsson K.H."/>
            <person name="Matsuura K."/>
            <person name="Barry K."/>
            <person name="Labutti K."/>
            <person name="Kuo R."/>
            <person name="Ohm R.A."/>
            <person name="Bhattacharya S.S."/>
            <person name="Shirouzu T."/>
            <person name="Yoshinaga Y."/>
            <person name="Martin F.M."/>
            <person name="Grigoriev I.V."/>
            <person name="Hibbett D.S."/>
        </authorList>
    </citation>
    <scope>NUCLEOTIDE SEQUENCE [LARGE SCALE GENOMIC DNA]</scope>
    <source>
        <strain evidence="2 3">TUFC12733</strain>
    </source>
</reference>
<dbReference type="OrthoDB" id="3340520at2759"/>
<feature type="compositionally biased region" description="Polar residues" evidence="1">
    <location>
        <begin position="11"/>
        <end position="26"/>
    </location>
</feature>
<evidence type="ECO:0000256" key="1">
    <source>
        <dbReference type="SAM" id="MobiDB-lite"/>
    </source>
</evidence>
<feature type="region of interest" description="Disordered" evidence="1">
    <location>
        <begin position="1"/>
        <end position="26"/>
    </location>
</feature>
<dbReference type="Proteomes" id="UP000076738">
    <property type="component" value="Unassembled WGS sequence"/>
</dbReference>
<keyword evidence="3" id="KW-1185">Reference proteome</keyword>
<dbReference type="InterPro" id="IPR010775">
    <property type="entry name" value="DUF1365"/>
</dbReference>
<protein>
    <submittedName>
        <fullName evidence="2">Uncharacterized protein</fullName>
    </submittedName>
</protein>
<sequence length="548" mass="59706">MAYILPGRVSHVSSPSPTALATSRHSPASYPTFSLLLPLSELEQGTLDLLGGRMFAYSNQRRAALTGIRRSNLLSASPRGKDAAALIRDKLAAALAAQGLSPDRLGEVYIQCTPSYLTSRTEATAEPLSAAVFYCYEPVAYGQGLGPARRHAAPLWAVLLEVHNNTFSAGGVESGDIYALDVRGHSRDDPAPSGYDHQWSVPASSPSHEPAGAYIVAIKSPPPAPSSTLESGSNIPLPTVRITYALPGSKSSRHTTVLESTSRLPMTTLNLLYCLIKLQLELFFEMPGTIAHTVRTYWDQGTTASRPPLACAESCPSSPASSGQLMDDDSWFSARSPILGWALESPAETYARQRTEAFLRQRVQLEEMTVRLICTSSQTPIFEVAHPKALPHRTLTVHYRSSRFFTLLLATVDSEEAYALGAEQSHEFEATDKAMFTACFAPSYAAYRPTEKEALAHQVRCWTMPMDKRPQWLGHYLDEPAGWSLILVLLWVQLNTLAWKWMYDVLGTTLGSAQDPMVAFASGKNEADLPKPQPQPQLVSVASATATP</sequence>
<dbReference type="AlphaFoldDB" id="A0A167S3B3"/>
<feature type="compositionally biased region" description="Polar residues" evidence="1">
    <location>
        <begin position="536"/>
        <end position="548"/>
    </location>
</feature>